<name>A0A4D7JL42_9BACT</name>
<dbReference type="Gene3D" id="3.40.50.150">
    <property type="entry name" value="Vaccinia Virus protein VP39"/>
    <property type="match status" value="1"/>
</dbReference>
<dbReference type="RefSeq" id="WP_137090974.1">
    <property type="nucleotide sequence ID" value="NZ_CP028923.1"/>
</dbReference>
<dbReference type="InterPro" id="IPR029063">
    <property type="entry name" value="SAM-dependent_MTases_sf"/>
</dbReference>
<accession>A0A4D7JL42</accession>
<keyword evidence="3" id="KW-1185">Reference proteome</keyword>
<feature type="domain" description="Methyltransferase FkbM" evidence="1">
    <location>
        <begin position="87"/>
        <end position="243"/>
    </location>
</feature>
<dbReference type="Proteomes" id="UP000298616">
    <property type="component" value="Chromosome"/>
</dbReference>
<dbReference type="PANTHER" id="PTHR34203">
    <property type="entry name" value="METHYLTRANSFERASE, FKBM FAMILY PROTEIN"/>
    <property type="match status" value="1"/>
</dbReference>
<dbReference type="SUPFAM" id="SSF53335">
    <property type="entry name" value="S-adenosyl-L-methionine-dependent methyltransferases"/>
    <property type="match status" value="1"/>
</dbReference>
<dbReference type="EMBL" id="CP028923">
    <property type="protein sequence ID" value="QCK15377.1"/>
    <property type="molecule type" value="Genomic_DNA"/>
</dbReference>
<dbReference type="InterPro" id="IPR006342">
    <property type="entry name" value="FkbM_mtfrase"/>
</dbReference>
<organism evidence="2 3">
    <name type="scientific">Mangrovivirga cuniculi</name>
    <dbReference type="NCBI Taxonomy" id="2715131"/>
    <lineage>
        <taxon>Bacteria</taxon>
        <taxon>Pseudomonadati</taxon>
        <taxon>Bacteroidota</taxon>
        <taxon>Cytophagia</taxon>
        <taxon>Cytophagales</taxon>
        <taxon>Mangrovivirgaceae</taxon>
        <taxon>Mangrovivirga</taxon>
    </lineage>
</organism>
<proteinExistence type="predicted"/>
<dbReference type="AlphaFoldDB" id="A0A4D7JL42"/>
<dbReference type="NCBIfam" id="TIGR01444">
    <property type="entry name" value="fkbM_fam"/>
    <property type="match status" value="1"/>
</dbReference>
<dbReference type="OrthoDB" id="9812600at2"/>
<evidence type="ECO:0000259" key="1">
    <source>
        <dbReference type="Pfam" id="PF05050"/>
    </source>
</evidence>
<sequence>MIRSLREIVYKTIKSKTGRPVSDLYDLSRLYYYSWKNRKANRDHSIFYKNFRIKTPDVPLLINLINEIFLEETYFFKCESNNPFIIDCGANIGMASLYFKSLYPGSEILSFEANPEMYAYLKDNIEINDLKDISAFNAALSSKSGEATLYIPEKSPYLNPGIIKENINSKEIKVNAVCLSDYINEKTIDLLKIDIEGSENMVIKDLVNSGKIDLIKKIICEFHPKAGNDKDYLIKLLINKGFHLVVTEPKKNVFFLSK</sequence>
<protein>
    <recommendedName>
        <fullName evidence="1">Methyltransferase FkbM domain-containing protein</fullName>
    </recommendedName>
</protein>
<evidence type="ECO:0000313" key="3">
    <source>
        <dbReference type="Proteomes" id="UP000298616"/>
    </source>
</evidence>
<dbReference type="Pfam" id="PF05050">
    <property type="entry name" value="Methyltransf_21"/>
    <property type="match status" value="1"/>
</dbReference>
<dbReference type="PANTHER" id="PTHR34203:SF15">
    <property type="entry name" value="SLL1173 PROTEIN"/>
    <property type="match status" value="1"/>
</dbReference>
<reference evidence="2 3" key="1">
    <citation type="submission" date="2018-04" db="EMBL/GenBank/DDBJ databases">
        <title>Complete genome uncultured novel isolate.</title>
        <authorList>
            <person name="Merlino G."/>
        </authorList>
    </citation>
    <scope>NUCLEOTIDE SEQUENCE [LARGE SCALE GENOMIC DNA]</scope>
    <source>
        <strain evidence="3">R1DC9</strain>
    </source>
</reference>
<dbReference type="KEGG" id="fpf:DCC35_11785"/>
<evidence type="ECO:0000313" key="2">
    <source>
        <dbReference type="EMBL" id="QCK15377.1"/>
    </source>
</evidence>
<dbReference type="InterPro" id="IPR052514">
    <property type="entry name" value="SAM-dependent_MTase"/>
</dbReference>
<gene>
    <name evidence="2" type="ORF">DCC35_11785</name>
</gene>